<comment type="caution">
    <text evidence="3">The sequence shown here is derived from an EMBL/GenBank/DDBJ whole genome shotgun (WGS) entry which is preliminary data.</text>
</comment>
<reference evidence="3" key="2">
    <citation type="journal article" date="2021" name="PeerJ">
        <title>Extensive microbial diversity within the chicken gut microbiome revealed by metagenomics and culture.</title>
        <authorList>
            <person name="Gilroy R."/>
            <person name="Ravi A."/>
            <person name="Getino M."/>
            <person name="Pursley I."/>
            <person name="Horton D.L."/>
            <person name="Alikhan N.F."/>
            <person name="Baker D."/>
            <person name="Gharbi K."/>
            <person name="Hall N."/>
            <person name="Watson M."/>
            <person name="Adriaenssens E.M."/>
            <person name="Foster-Nyarko E."/>
            <person name="Jarju S."/>
            <person name="Secka A."/>
            <person name="Antonio M."/>
            <person name="Oren A."/>
            <person name="Chaudhuri R.R."/>
            <person name="La Ragione R."/>
            <person name="Hildebrand F."/>
            <person name="Pallen M.J."/>
        </authorList>
    </citation>
    <scope>NUCLEOTIDE SEQUENCE</scope>
    <source>
        <strain evidence="3">CHK188-20938</strain>
    </source>
</reference>
<feature type="region of interest" description="Disordered" evidence="1">
    <location>
        <begin position="34"/>
        <end position="59"/>
    </location>
</feature>
<dbReference type="AlphaFoldDB" id="A0A9D1P515"/>
<organism evidence="3 4">
    <name type="scientific">Candidatus Scatomonas pullistercoris</name>
    <dbReference type="NCBI Taxonomy" id="2840920"/>
    <lineage>
        <taxon>Bacteria</taxon>
        <taxon>Bacillati</taxon>
        <taxon>Bacillota</taxon>
        <taxon>Clostridia</taxon>
        <taxon>Lachnospirales</taxon>
        <taxon>Lachnospiraceae</taxon>
        <taxon>Lachnospiraceae incertae sedis</taxon>
        <taxon>Candidatus Scatomonas</taxon>
    </lineage>
</organism>
<feature type="transmembrane region" description="Helical" evidence="2">
    <location>
        <begin position="6"/>
        <end position="25"/>
    </location>
</feature>
<keyword evidence="2" id="KW-1133">Transmembrane helix</keyword>
<gene>
    <name evidence="3" type="ORF">IAB71_10010</name>
</gene>
<keyword evidence="2" id="KW-0812">Transmembrane</keyword>
<evidence type="ECO:0000313" key="3">
    <source>
        <dbReference type="EMBL" id="HIV26091.1"/>
    </source>
</evidence>
<sequence length="59" mass="6643">MNDYVIFAIFAAIVAALMVICKLVYNTIAKAADKNKDRKDRASGAYKESEKQNLADRFK</sequence>
<protein>
    <submittedName>
        <fullName evidence="3">Uncharacterized protein</fullName>
    </submittedName>
</protein>
<proteinExistence type="predicted"/>
<reference evidence="3" key="1">
    <citation type="submission" date="2020-10" db="EMBL/GenBank/DDBJ databases">
        <authorList>
            <person name="Gilroy R."/>
        </authorList>
    </citation>
    <scope>NUCLEOTIDE SEQUENCE</scope>
    <source>
        <strain evidence="3">CHK188-20938</strain>
    </source>
</reference>
<dbReference type="Proteomes" id="UP000824169">
    <property type="component" value="Unassembled WGS sequence"/>
</dbReference>
<accession>A0A9D1P515</accession>
<name>A0A9D1P515_9FIRM</name>
<keyword evidence="2" id="KW-0472">Membrane</keyword>
<evidence type="ECO:0000256" key="1">
    <source>
        <dbReference type="SAM" id="MobiDB-lite"/>
    </source>
</evidence>
<evidence type="ECO:0000313" key="4">
    <source>
        <dbReference type="Proteomes" id="UP000824169"/>
    </source>
</evidence>
<evidence type="ECO:0000256" key="2">
    <source>
        <dbReference type="SAM" id="Phobius"/>
    </source>
</evidence>
<dbReference type="EMBL" id="DVOO01000029">
    <property type="protein sequence ID" value="HIV26091.1"/>
    <property type="molecule type" value="Genomic_DNA"/>
</dbReference>